<feature type="compositionally biased region" description="Polar residues" evidence="1">
    <location>
        <begin position="710"/>
        <end position="719"/>
    </location>
</feature>
<feature type="compositionally biased region" description="Basic residues" evidence="1">
    <location>
        <begin position="686"/>
        <end position="695"/>
    </location>
</feature>
<accession>A0A1Y2C5T8</accession>
<dbReference type="EMBL" id="MCGO01000029">
    <property type="protein sequence ID" value="ORY42306.1"/>
    <property type="molecule type" value="Genomic_DNA"/>
</dbReference>
<dbReference type="Pfam" id="PF13148">
    <property type="entry name" value="DUF3987"/>
    <property type="match status" value="1"/>
</dbReference>
<comment type="caution">
    <text evidence="2">The sequence shown here is derived from an EMBL/GenBank/DDBJ whole genome shotgun (WGS) entry which is preliminary data.</text>
</comment>
<evidence type="ECO:0000313" key="2">
    <source>
        <dbReference type="EMBL" id="ORY42306.1"/>
    </source>
</evidence>
<dbReference type="InterPro" id="IPR025048">
    <property type="entry name" value="DUF3987"/>
</dbReference>
<evidence type="ECO:0000256" key="1">
    <source>
        <dbReference type="SAM" id="MobiDB-lite"/>
    </source>
</evidence>
<dbReference type="OrthoDB" id="10337344at2759"/>
<feature type="compositionally biased region" description="Low complexity" evidence="1">
    <location>
        <begin position="642"/>
        <end position="658"/>
    </location>
</feature>
<organism evidence="2 3">
    <name type="scientific">Rhizoclosmatium globosum</name>
    <dbReference type="NCBI Taxonomy" id="329046"/>
    <lineage>
        <taxon>Eukaryota</taxon>
        <taxon>Fungi</taxon>
        <taxon>Fungi incertae sedis</taxon>
        <taxon>Chytridiomycota</taxon>
        <taxon>Chytridiomycota incertae sedis</taxon>
        <taxon>Chytridiomycetes</taxon>
        <taxon>Chytridiales</taxon>
        <taxon>Chytriomycetaceae</taxon>
        <taxon>Rhizoclosmatium</taxon>
    </lineage>
</organism>
<dbReference type="AlphaFoldDB" id="A0A1Y2C5T8"/>
<feature type="region of interest" description="Disordered" evidence="1">
    <location>
        <begin position="612"/>
        <end position="658"/>
    </location>
</feature>
<gene>
    <name evidence="2" type="ORF">BCR33DRAFT_739313</name>
</gene>
<dbReference type="Proteomes" id="UP000193642">
    <property type="component" value="Unassembled WGS sequence"/>
</dbReference>
<reference evidence="2 3" key="1">
    <citation type="submission" date="2016-07" db="EMBL/GenBank/DDBJ databases">
        <title>Pervasive Adenine N6-methylation of Active Genes in Fungi.</title>
        <authorList>
            <consortium name="DOE Joint Genome Institute"/>
            <person name="Mondo S.J."/>
            <person name="Dannebaum R.O."/>
            <person name="Kuo R.C."/>
            <person name="Labutti K."/>
            <person name="Haridas S."/>
            <person name="Kuo A."/>
            <person name="Salamov A."/>
            <person name="Ahrendt S.R."/>
            <person name="Lipzen A."/>
            <person name="Sullivan W."/>
            <person name="Andreopoulos W.B."/>
            <person name="Clum A."/>
            <person name="Lindquist E."/>
            <person name="Daum C."/>
            <person name="Ramamoorthy G.K."/>
            <person name="Gryganskyi A."/>
            <person name="Culley D."/>
            <person name="Magnuson J.K."/>
            <person name="James T.Y."/>
            <person name="O'Malley M.A."/>
            <person name="Stajich J.E."/>
            <person name="Spatafora J.W."/>
            <person name="Visel A."/>
            <person name="Grigoriev I.V."/>
        </authorList>
    </citation>
    <scope>NUCLEOTIDE SEQUENCE [LARGE SCALE GENOMIC DNA]</scope>
    <source>
        <strain evidence="2 3">JEL800</strain>
    </source>
</reference>
<keyword evidence="3" id="KW-1185">Reference proteome</keyword>
<evidence type="ECO:0000313" key="3">
    <source>
        <dbReference type="Proteomes" id="UP000193642"/>
    </source>
</evidence>
<sequence>MSANPTPGNILSGTTKEPLPPLDALDYLNAGRQKILLERRIVSQTHILAKTIQLDKSNFPALLLAYANDVAASQGMSDIMPALGGLFANVWCYYCCYYSCISLAHSKVKFSENHSKQTIIWPIVALPSGSNKSGLMDFNNRVAADMITGIKLIDIKVPLPNYTPIATPAAFNVMLDSNNGFCIKHHDEAMGVLSTFTSKNHGYGTEAFSFADGGEVSRVTTRNMSDGEKRLPLPCTRVVLTGAAVPENMSAFLRGNNNEANGLAARMLQFSDYNERTPTTDLIAPASLSAMAHHLQWIWFRSSLQVGNSPNIFVLSPEAKVVHSEYEQEVNLKAKDMMKYSQLEIAFSRKSIGTVGVIAAFMHMWTSVLSALGVTAGTNASGNLTLSYPIGWNSLSVEPMVNHVILVSNQLGPDFKKKQLIIPADCLRSAIAVLKICFKTLSIQMGNPCAALMDELKTLGYKTGDSKSISENDGLLQTLLLLEGRVISKLYTNNQKYTGSTKPSFEIQVEHLTDRGLGTGFKSNGKNYFLKNMLPTDKLSPEYSKMVESLSGMGITLSSYQSSLDSPCKFLHYQDLDSLQAGLATLDPFLLDPADLSFAVVNNPVNNEEAVRRSLAKNAADSPHLTGQPDQVPVPVHLDAHPTSVSSTSAPSTSAGPSATVLASNEAVVFTMLTNATENTAPIAPKVKKVTKKQKNTAAVSDTDDEPSRSALQETQESTVPKKRPAAGKRGGKK</sequence>
<proteinExistence type="predicted"/>
<feature type="region of interest" description="Disordered" evidence="1">
    <location>
        <begin position="682"/>
        <end position="734"/>
    </location>
</feature>
<feature type="compositionally biased region" description="Basic residues" evidence="1">
    <location>
        <begin position="721"/>
        <end position="734"/>
    </location>
</feature>
<protein>
    <submittedName>
        <fullName evidence="2">Uncharacterized protein</fullName>
    </submittedName>
</protein>
<name>A0A1Y2C5T8_9FUNG</name>